<dbReference type="GO" id="GO:0003677">
    <property type="term" value="F:DNA binding"/>
    <property type="evidence" value="ECO:0007669"/>
    <property type="project" value="UniProtKB-KW"/>
</dbReference>
<dbReference type="InterPro" id="IPR036388">
    <property type="entry name" value="WH-like_DNA-bd_sf"/>
</dbReference>
<feature type="domain" description="HTH arsR-type" evidence="4">
    <location>
        <begin position="39"/>
        <end position="133"/>
    </location>
</feature>
<dbReference type="InterPro" id="IPR036390">
    <property type="entry name" value="WH_DNA-bd_sf"/>
</dbReference>
<dbReference type="Gene3D" id="1.10.10.10">
    <property type="entry name" value="Winged helix-like DNA-binding domain superfamily/Winged helix DNA-binding domain"/>
    <property type="match status" value="1"/>
</dbReference>
<gene>
    <name evidence="5" type="ORF">FB460_1572</name>
</gene>
<proteinExistence type="predicted"/>
<reference evidence="5 6" key="1">
    <citation type="submission" date="2019-06" db="EMBL/GenBank/DDBJ databases">
        <title>Sequencing the genomes of 1000 actinobacteria strains.</title>
        <authorList>
            <person name="Klenk H.-P."/>
        </authorList>
    </citation>
    <scope>NUCLEOTIDE SEQUENCE [LARGE SCALE GENOMIC DNA]</scope>
    <source>
        <strain evidence="5 6">DSM 8251</strain>
    </source>
</reference>
<dbReference type="SUPFAM" id="SSF46785">
    <property type="entry name" value="Winged helix' DNA-binding domain"/>
    <property type="match status" value="1"/>
</dbReference>
<dbReference type="InterPro" id="IPR001845">
    <property type="entry name" value="HTH_ArsR_DNA-bd_dom"/>
</dbReference>
<dbReference type="PRINTS" id="PR00778">
    <property type="entry name" value="HTHARSR"/>
</dbReference>
<dbReference type="PANTHER" id="PTHR43132:SF6">
    <property type="entry name" value="HTH-TYPE TRANSCRIPTIONAL REPRESSOR CZRA"/>
    <property type="match status" value="1"/>
</dbReference>
<organism evidence="5 6">
    <name type="scientific">Propioniferax innocua</name>
    <dbReference type="NCBI Taxonomy" id="1753"/>
    <lineage>
        <taxon>Bacteria</taxon>
        <taxon>Bacillati</taxon>
        <taxon>Actinomycetota</taxon>
        <taxon>Actinomycetes</taxon>
        <taxon>Propionibacteriales</taxon>
        <taxon>Propionibacteriaceae</taxon>
        <taxon>Propioniferax</taxon>
    </lineage>
</organism>
<keyword evidence="3" id="KW-0804">Transcription</keyword>
<dbReference type="PROSITE" id="PS50987">
    <property type="entry name" value="HTH_ARSR_2"/>
    <property type="match status" value="1"/>
</dbReference>
<dbReference type="EMBL" id="VFOR01000002">
    <property type="protein sequence ID" value="TQL57731.1"/>
    <property type="molecule type" value="Genomic_DNA"/>
</dbReference>
<dbReference type="InterPro" id="IPR051011">
    <property type="entry name" value="Metal_resp_trans_reg"/>
</dbReference>
<dbReference type="AlphaFoldDB" id="A0A542ZBT4"/>
<dbReference type="GO" id="GO:0003700">
    <property type="term" value="F:DNA-binding transcription factor activity"/>
    <property type="evidence" value="ECO:0007669"/>
    <property type="project" value="InterPro"/>
</dbReference>
<dbReference type="CDD" id="cd00090">
    <property type="entry name" value="HTH_ARSR"/>
    <property type="match status" value="1"/>
</dbReference>
<comment type="caution">
    <text evidence="5">The sequence shown here is derived from an EMBL/GenBank/DDBJ whole genome shotgun (WGS) entry which is preliminary data.</text>
</comment>
<keyword evidence="2 5" id="KW-0238">DNA-binding</keyword>
<name>A0A542ZBT4_9ACTN</name>
<evidence type="ECO:0000313" key="5">
    <source>
        <dbReference type="EMBL" id="TQL57731.1"/>
    </source>
</evidence>
<evidence type="ECO:0000256" key="3">
    <source>
        <dbReference type="ARBA" id="ARBA00023163"/>
    </source>
</evidence>
<evidence type="ECO:0000256" key="2">
    <source>
        <dbReference type="ARBA" id="ARBA00023125"/>
    </source>
</evidence>
<accession>A0A542ZBT4</accession>
<sequence length="143" mass="15578">MPGRLWCSLAPEHDEPALTPGNCCEPFSHMLLVMPAADLHEAAIERATETFGALSTPSRLRILLALADGEATVTELVNATGFSQPLVSQHLKTLRGLRLARVRRSGRQAYYALDDDHVLGIINDALDHAHEELSQLPGHDTHG</sequence>
<dbReference type="Pfam" id="PF01022">
    <property type="entry name" value="HTH_5"/>
    <property type="match status" value="1"/>
</dbReference>
<dbReference type="NCBIfam" id="NF033788">
    <property type="entry name" value="HTH_metalloreg"/>
    <property type="match status" value="1"/>
</dbReference>
<evidence type="ECO:0000256" key="1">
    <source>
        <dbReference type="ARBA" id="ARBA00023015"/>
    </source>
</evidence>
<keyword evidence="6" id="KW-1185">Reference proteome</keyword>
<dbReference type="PANTHER" id="PTHR43132">
    <property type="entry name" value="ARSENICAL RESISTANCE OPERON REPRESSOR ARSR-RELATED"/>
    <property type="match status" value="1"/>
</dbReference>
<dbReference type="SMART" id="SM00418">
    <property type="entry name" value="HTH_ARSR"/>
    <property type="match status" value="1"/>
</dbReference>
<protein>
    <submittedName>
        <fullName evidence="5">DNA-binding transcriptional ArsR family regulator</fullName>
    </submittedName>
</protein>
<keyword evidence="1" id="KW-0805">Transcription regulation</keyword>
<evidence type="ECO:0000313" key="6">
    <source>
        <dbReference type="Proteomes" id="UP000316196"/>
    </source>
</evidence>
<dbReference type="InterPro" id="IPR011991">
    <property type="entry name" value="ArsR-like_HTH"/>
</dbReference>
<dbReference type="Proteomes" id="UP000316196">
    <property type="component" value="Unassembled WGS sequence"/>
</dbReference>
<evidence type="ECO:0000259" key="4">
    <source>
        <dbReference type="PROSITE" id="PS50987"/>
    </source>
</evidence>